<dbReference type="InterPro" id="IPR037923">
    <property type="entry name" value="HTH-like"/>
</dbReference>
<evidence type="ECO:0000313" key="5">
    <source>
        <dbReference type="EMBL" id="KAB8137796.1"/>
    </source>
</evidence>
<keyword evidence="2" id="KW-0238">DNA-binding</keyword>
<dbReference type="InterPro" id="IPR020449">
    <property type="entry name" value="Tscrpt_reg_AraC-type_HTH"/>
</dbReference>
<dbReference type="Proteomes" id="UP000480246">
    <property type="component" value="Unassembled WGS sequence"/>
</dbReference>
<evidence type="ECO:0000256" key="1">
    <source>
        <dbReference type="ARBA" id="ARBA00023015"/>
    </source>
</evidence>
<evidence type="ECO:0000313" key="6">
    <source>
        <dbReference type="Proteomes" id="UP000480246"/>
    </source>
</evidence>
<accession>A0A7C8L025</accession>
<evidence type="ECO:0000256" key="2">
    <source>
        <dbReference type="ARBA" id="ARBA00023125"/>
    </source>
</evidence>
<dbReference type="GO" id="GO:0003700">
    <property type="term" value="F:DNA-binding transcription factor activity"/>
    <property type="evidence" value="ECO:0007669"/>
    <property type="project" value="InterPro"/>
</dbReference>
<dbReference type="PANTHER" id="PTHR43280">
    <property type="entry name" value="ARAC-FAMILY TRANSCRIPTIONAL REGULATOR"/>
    <property type="match status" value="1"/>
</dbReference>
<dbReference type="Gene3D" id="1.10.10.60">
    <property type="entry name" value="Homeodomain-like"/>
    <property type="match status" value="2"/>
</dbReference>
<dbReference type="InterPro" id="IPR014710">
    <property type="entry name" value="RmlC-like_jellyroll"/>
</dbReference>
<name>A0A7C8L025_9BACI</name>
<dbReference type="InterPro" id="IPR018062">
    <property type="entry name" value="HTH_AraC-typ_CS"/>
</dbReference>
<dbReference type="InterPro" id="IPR009057">
    <property type="entry name" value="Homeodomain-like_sf"/>
</dbReference>
<dbReference type="EMBL" id="WEID01000035">
    <property type="protein sequence ID" value="KAB8137796.1"/>
    <property type="molecule type" value="Genomic_DNA"/>
</dbReference>
<dbReference type="InterPro" id="IPR018060">
    <property type="entry name" value="HTH_AraC"/>
</dbReference>
<protein>
    <submittedName>
        <fullName evidence="5">AraC family transcriptional regulator</fullName>
    </submittedName>
</protein>
<comment type="caution">
    <text evidence="5">The sequence shown here is derived from an EMBL/GenBank/DDBJ whole genome shotgun (WGS) entry which is preliminary data.</text>
</comment>
<evidence type="ECO:0000256" key="3">
    <source>
        <dbReference type="ARBA" id="ARBA00023163"/>
    </source>
</evidence>
<reference evidence="5 6" key="1">
    <citation type="submission" date="2019-10" db="EMBL/GenBank/DDBJ databases">
        <title>Gracilibacillus sp. nov. isolated from rice seeds.</title>
        <authorList>
            <person name="He S."/>
        </authorList>
    </citation>
    <scope>NUCLEOTIDE SEQUENCE [LARGE SCALE GENOMIC DNA]</scope>
    <source>
        <strain evidence="5 6">TD8</strain>
    </source>
</reference>
<dbReference type="Gene3D" id="2.60.120.10">
    <property type="entry name" value="Jelly Rolls"/>
    <property type="match status" value="1"/>
</dbReference>
<dbReference type="PROSITE" id="PS00041">
    <property type="entry name" value="HTH_ARAC_FAMILY_1"/>
    <property type="match status" value="1"/>
</dbReference>
<keyword evidence="6" id="KW-1185">Reference proteome</keyword>
<dbReference type="PANTHER" id="PTHR43280:SF2">
    <property type="entry name" value="HTH-TYPE TRANSCRIPTIONAL REGULATOR EXSA"/>
    <property type="match status" value="1"/>
</dbReference>
<dbReference type="PROSITE" id="PS01124">
    <property type="entry name" value="HTH_ARAC_FAMILY_2"/>
    <property type="match status" value="1"/>
</dbReference>
<gene>
    <name evidence="5" type="ORF">F9U64_07615</name>
</gene>
<keyword evidence="3" id="KW-0804">Transcription</keyword>
<dbReference type="SUPFAM" id="SSF51215">
    <property type="entry name" value="Regulatory protein AraC"/>
    <property type="match status" value="1"/>
</dbReference>
<feature type="domain" description="HTH araC/xylS-type" evidence="4">
    <location>
        <begin position="176"/>
        <end position="274"/>
    </location>
</feature>
<dbReference type="InterPro" id="IPR003313">
    <property type="entry name" value="AraC-bd"/>
</dbReference>
<organism evidence="5 6">
    <name type="scientific">Gracilibacillus oryzae</name>
    <dbReference type="NCBI Taxonomy" id="1672701"/>
    <lineage>
        <taxon>Bacteria</taxon>
        <taxon>Bacillati</taxon>
        <taxon>Bacillota</taxon>
        <taxon>Bacilli</taxon>
        <taxon>Bacillales</taxon>
        <taxon>Bacillaceae</taxon>
        <taxon>Gracilibacillus</taxon>
    </lineage>
</organism>
<proteinExistence type="predicted"/>
<dbReference type="PRINTS" id="PR00032">
    <property type="entry name" value="HTHARAC"/>
</dbReference>
<keyword evidence="1" id="KW-0805">Transcription regulation</keyword>
<dbReference type="Pfam" id="PF02311">
    <property type="entry name" value="AraC_binding"/>
    <property type="match status" value="1"/>
</dbReference>
<evidence type="ECO:0000259" key="4">
    <source>
        <dbReference type="PROSITE" id="PS01124"/>
    </source>
</evidence>
<dbReference type="SMART" id="SM00342">
    <property type="entry name" value="HTH_ARAC"/>
    <property type="match status" value="1"/>
</dbReference>
<dbReference type="AlphaFoldDB" id="A0A7C8L025"/>
<dbReference type="RefSeq" id="WP_153402404.1">
    <property type="nucleotide sequence ID" value="NZ_ML762427.1"/>
</dbReference>
<dbReference type="Pfam" id="PF12833">
    <property type="entry name" value="HTH_18"/>
    <property type="match status" value="1"/>
</dbReference>
<sequence>MGRVNISLRNQSFYLDYSRGYENTKDMDNYHLHQDYEIFYLLEGEKVFHVNGIEFIAAKGNLIFIDKNVLHKSSVKDRNFQRLVINFREEFIAETDCKLIEKLFKNGPTMIKMKNEQQLHYIFEKMLHEYHLNEERSEQYLRILLSQLLIESERSLQKIKETNAGVRLNKDFPVIDKIITHINEHFYKDINLSQLSHEFFLHEQYISKLFKQTTGCSFVEYLNAIRINEAKRLLVESKMKVAQIARNTGYANHVNFWRAFKRMTGVSPNEYREKNT</sequence>
<dbReference type="OrthoDB" id="506156at2"/>
<dbReference type="SUPFAM" id="SSF46689">
    <property type="entry name" value="Homeodomain-like"/>
    <property type="match status" value="2"/>
</dbReference>
<dbReference type="GO" id="GO:0043565">
    <property type="term" value="F:sequence-specific DNA binding"/>
    <property type="evidence" value="ECO:0007669"/>
    <property type="project" value="InterPro"/>
</dbReference>